<dbReference type="AlphaFoldDB" id="A0A0J1FUF0"/>
<gene>
    <name evidence="2" type="ORF">DEAC_c08710</name>
</gene>
<dbReference type="RefSeq" id="WP_047808803.1">
    <property type="nucleotide sequence ID" value="NZ_LDZY01000003.1"/>
</dbReference>
<name>A0A0J1FUF0_9FIRM</name>
<keyword evidence="1" id="KW-0812">Transmembrane</keyword>
<organism evidence="2 3">
    <name type="scientific">Desulfosporosinus acididurans</name>
    <dbReference type="NCBI Taxonomy" id="476652"/>
    <lineage>
        <taxon>Bacteria</taxon>
        <taxon>Bacillati</taxon>
        <taxon>Bacillota</taxon>
        <taxon>Clostridia</taxon>
        <taxon>Eubacteriales</taxon>
        <taxon>Desulfitobacteriaceae</taxon>
        <taxon>Desulfosporosinus</taxon>
    </lineage>
</organism>
<keyword evidence="3" id="KW-1185">Reference proteome</keyword>
<dbReference type="STRING" id="476652.DEAC_c08710"/>
<dbReference type="EMBL" id="LDZY01000003">
    <property type="protein sequence ID" value="KLU66937.1"/>
    <property type="molecule type" value="Genomic_DNA"/>
</dbReference>
<sequence length="237" mass="26350">MSIIGLPIAVAILVVVIMLARKLGTIVVTFMSWRKSAIIAGVYLLGLILSVVIAAVLPNHGFGLMERSHTGGGIQKGNVWTTSYSIRTQKDFESQPGLYLNSRQTFKIDQRAVKLGFAPNPGHFQIYVEQKEADDGKIDVSTYSTPFYVGETDYTKLLQPPKVIFQDGLLVIEPVQQTLTLKLFKSNFTQSQFEGKNAVNLQNGLSSSFGWSEVLLRVPKSMKIDKGQNYLQYLDKD</sequence>
<accession>A0A0J1FUF0</accession>
<reference evidence="2 3" key="1">
    <citation type="submission" date="2015-06" db="EMBL/GenBank/DDBJ databases">
        <title>Draft genome of the moderately acidophilic sulfate reducer Candidatus Desulfosporosinus acididurans strain M1.</title>
        <authorList>
            <person name="Poehlein A."/>
            <person name="Petzsch P."/>
            <person name="Johnson B.D."/>
            <person name="Schloemann M."/>
            <person name="Daniel R."/>
            <person name="Muehling M."/>
        </authorList>
    </citation>
    <scope>NUCLEOTIDE SEQUENCE [LARGE SCALE GENOMIC DNA]</scope>
    <source>
        <strain evidence="2 3">M1</strain>
    </source>
</reference>
<keyword evidence="1" id="KW-1133">Transmembrane helix</keyword>
<evidence type="ECO:0000313" key="3">
    <source>
        <dbReference type="Proteomes" id="UP000036356"/>
    </source>
</evidence>
<keyword evidence="1" id="KW-0472">Membrane</keyword>
<feature type="transmembrane region" description="Helical" evidence="1">
    <location>
        <begin position="36"/>
        <end position="57"/>
    </location>
</feature>
<protein>
    <submittedName>
        <fullName evidence="2">Uncharacterized protein</fullName>
    </submittedName>
</protein>
<dbReference type="Proteomes" id="UP000036356">
    <property type="component" value="Unassembled WGS sequence"/>
</dbReference>
<evidence type="ECO:0000256" key="1">
    <source>
        <dbReference type="SAM" id="Phobius"/>
    </source>
</evidence>
<dbReference type="PATRIC" id="fig|476652.3.peg.894"/>
<evidence type="ECO:0000313" key="2">
    <source>
        <dbReference type="EMBL" id="KLU66937.1"/>
    </source>
</evidence>
<comment type="caution">
    <text evidence="2">The sequence shown here is derived from an EMBL/GenBank/DDBJ whole genome shotgun (WGS) entry which is preliminary data.</text>
</comment>
<feature type="transmembrane region" description="Helical" evidence="1">
    <location>
        <begin position="6"/>
        <end position="24"/>
    </location>
</feature>
<proteinExistence type="predicted"/>